<dbReference type="GO" id="GO:0005524">
    <property type="term" value="F:ATP binding"/>
    <property type="evidence" value="ECO:0007669"/>
    <property type="project" value="UniProtKB-KW"/>
</dbReference>
<dbReference type="GO" id="GO:0006000">
    <property type="term" value="P:fructose metabolic process"/>
    <property type="evidence" value="ECO:0007669"/>
    <property type="project" value="UniProtKB-ARBA"/>
</dbReference>
<sequence>MIICCGEALIDMLPIEISSQKEQIRTAYQPVSGGAIFNTAIALGRLGVKTGFCGGISTDLFGEQLCQSLSDSNVDYSYSHRQAAPTTLSFVKFTDGQASYAFYDENTAGKLFQRHNIKKIPSDLEAFHFGAISLIQEPCGTAFEDLVTSAKDNCVLSFDPNIRTSFITDSDGYRQRINRLLSISDIIKVSDEDLSWLSPETKPEDFAQQQLQQGASIVLFTEGSQGATAFGKHASLKLESKKVEVKDTIGAGDSFNAGFLSCLSEQGLLSKSCLKDLTEQQLSVALDKANKVAAFTVTQNGAVPPWAKELASIE</sequence>
<accession>A0A0H2MBR0</accession>
<organism evidence="8 9">
    <name type="scientific">Kiloniella spongiae</name>
    <dbReference type="NCBI Taxonomy" id="1489064"/>
    <lineage>
        <taxon>Bacteria</taxon>
        <taxon>Pseudomonadati</taxon>
        <taxon>Pseudomonadota</taxon>
        <taxon>Alphaproteobacteria</taxon>
        <taxon>Rhodospirillales</taxon>
        <taxon>Kiloniellaceae</taxon>
        <taxon>Kiloniella</taxon>
    </lineage>
</organism>
<dbReference type="PRINTS" id="PR00990">
    <property type="entry name" value="RIBOKINASE"/>
</dbReference>
<dbReference type="GO" id="GO:0008865">
    <property type="term" value="F:fructokinase activity"/>
    <property type="evidence" value="ECO:0007669"/>
    <property type="project" value="UniProtKB-ARBA"/>
</dbReference>
<keyword evidence="2 6" id="KW-0808">Transferase</keyword>
<dbReference type="Pfam" id="PF00294">
    <property type="entry name" value="PfkB"/>
    <property type="match status" value="1"/>
</dbReference>
<dbReference type="PATRIC" id="fig|1489064.4.peg.71"/>
<dbReference type="PANTHER" id="PTHR43085">
    <property type="entry name" value="HEXOKINASE FAMILY MEMBER"/>
    <property type="match status" value="1"/>
</dbReference>
<keyword evidence="3" id="KW-0547">Nucleotide-binding</keyword>
<dbReference type="SUPFAM" id="SSF53613">
    <property type="entry name" value="Ribokinase-like"/>
    <property type="match status" value="1"/>
</dbReference>
<dbReference type="CDD" id="cd01167">
    <property type="entry name" value="bac_FRK"/>
    <property type="match status" value="1"/>
</dbReference>
<evidence type="ECO:0000256" key="4">
    <source>
        <dbReference type="ARBA" id="ARBA00022777"/>
    </source>
</evidence>
<dbReference type="InterPro" id="IPR050306">
    <property type="entry name" value="PfkB_Carbo_kinase"/>
</dbReference>
<protein>
    <recommendedName>
        <fullName evidence="7">Carbohydrate kinase PfkB domain-containing protein</fullName>
    </recommendedName>
</protein>
<dbReference type="PANTHER" id="PTHR43085:SF1">
    <property type="entry name" value="PSEUDOURIDINE KINASE-RELATED"/>
    <property type="match status" value="1"/>
</dbReference>
<dbReference type="Gene3D" id="3.40.1190.20">
    <property type="match status" value="1"/>
</dbReference>
<evidence type="ECO:0000256" key="6">
    <source>
        <dbReference type="RuleBase" id="RU003704"/>
    </source>
</evidence>
<evidence type="ECO:0000259" key="7">
    <source>
        <dbReference type="Pfam" id="PF00294"/>
    </source>
</evidence>
<dbReference type="Proteomes" id="UP000035444">
    <property type="component" value="Unassembled WGS sequence"/>
</dbReference>
<dbReference type="STRING" id="1489064.WH96_15510"/>
<dbReference type="EMBL" id="LAQL01000010">
    <property type="protein sequence ID" value="KLN59793.1"/>
    <property type="molecule type" value="Genomic_DNA"/>
</dbReference>
<name>A0A0H2MBR0_9PROT</name>
<feature type="domain" description="Carbohydrate kinase PfkB" evidence="7">
    <location>
        <begin position="2"/>
        <end position="305"/>
    </location>
</feature>
<reference evidence="8 9" key="1">
    <citation type="submission" date="2015-03" db="EMBL/GenBank/DDBJ databases">
        <title>Genome Sequence of Kiloniella spongiae MEBiC09566, isolated from a marine sponge.</title>
        <authorList>
            <person name="Shao Z."/>
            <person name="Wang L."/>
            <person name="Li X."/>
        </authorList>
    </citation>
    <scope>NUCLEOTIDE SEQUENCE [LARGE SCALE GENOMIC DNA]</scope>
    <source>
        <strain evidence="8 9">MEBiC09566</strain>
    </source>
</reference>
<dbReference type="PROSITE" id="PS00584">
    <property type="entry name" value="PFKB_KINASES_2"/>
    <property type="match status" value="1"/>
</dbReference>
<dbReference type="InterPro" id="IPR011611">
    <property type="entry name" value="PfkB_dom"/>
</dbReference>
<dbReference type="InterPro" id="IPR002139">
    <property type="entry name" value="Ribo/fructo_kinase"/>
</dbReference>
<comment type="caution">
    <text evidence="8">The sequence shown here is derived from an EMBL/GenBank/DDBJ whole genome shotgun (WGS) entry which is preliminary data.</text>
</comment>
<evidence type="ECO:0000256" key="2">
    <source>
        <dbReference type="ARBA" id="ARBA00022679"/>
    </source>
</evidence>
<dbReference type="OrthoDB" id="9795789at2"/>
<evidence type="ECO:0000256" key="3">
    <source>
        <dbReference type="ARBA" id="ARBA00022741"/>
    </source>
</evidence>
<dbReference type="InterPro" id="IPR029056">
    <property type="entry name" value="Ribokinase-like"/>
</dbReference>
<comment type="similarity">
    <text evidence="1 6">Belongs to the carbohydrate kinase PfkB family.</text>
</comment>
<dbReference type="AlphaFoldDB" id="A0A0H2MBR0"/>
<proteinExistence type="inferred from homology"/>
<evidence type="ECO:0000256" key="1">
    <source>
        <dbReference type="ARBA" id="ARBA00010688"/>
    </source>
</evidence>
<evidence type="ECO:0000256" key="5">
    <source>
        <dbReference type="ARBA" id="ARBA00022840"/>
    </source>
</evidence>
<evidence type="ECO:0000313" key="9">
    <source>
        <dbReference type="Proteomes" id="UP000035444"/>
    </source>
</evidence>
<keyword evidence="4 6" id="KW-0418">Kinase</keyword>
<gene>
    <name evidence="8" type="ORF">WH96_15510</name>
</gene>
<evidence type="ECO:0000313" key="8">
    <source>
        <dbReference type="EMBL" id="KLN59793.1"/>
    </source>
</evidence>
<dbReference type="InterPro" id="IPR002173">
    <property type="entry name" value="Carboh/pur_kinase_PfkB_CS"/>
</dbReference>
<keyword evidence="9" id="KW-1185">Reference proteome</keyword>
<dbReference type="RefSeq" id="WP_047765124.1">
    <property type="nucleotide sequence ID" value="NZ_LAQL01000010.1"/>
</dbReference>
<keyword evidence="5" id="KW-0067">ATP-binding</keyword>